<evidence type="ECO:0000256" key="5">
    <source>
        <dbReference type="ARBA" id="ARBA00022989"/>
    </source>
</evidence>
<evidence type="ECO:0000256" key="3">
    <source>
        <dbReference type="ARBA" id="ARBA00022475"/>
    </source>
</evidence>
<dbReference type="InterPro" id="IPR012160">
    <property type="entry name" value="LtaS-like"/>
</dbReference>
<gene>
    <name evidence="13" type="ORF">FZC83_10805</name>
</gene>
<feature type="binding site" evidence="10">
    <location>
        <position position="298"/>
    </location>
    <ligand>
        <name>Mn(2+)</name>
        <dbReference type="ChEBI" id="CHEBI:29035"/>
    </ligand>
</feature>
<dbReference type="CDD" id="cd16015">
    <property type="entry name" value="LTA_synthase"/>
    <property type="match status" value="1"/>
</dbReference>
<dbReference type="AlphaFoldDB" id="A0A5D4RTJ2"/>
<feature type="transmembrane region" description="Helical" evidence="11">
    <location>
        <begin position="158"/>
        <end position="177"/>
    </location>
</feature>
<evidence type="ECO:0000256" key="10">
    <source>
        <dbReference type="PIRSR" id="PIRSR005091-3"/>
    </source>
</evidence>
<dbReference type="InterPro" id="IPR017850">
    <property type="entry name" value="Alkaline_phosphatase_core_sf"/>
</dbReference>
<keyword evidence="3 7" id="KW-1003">Cell membrane</keyword>
<feature type="domain" description="Sulfatase N-terminal" evidence="12">
    <location>
        <begin position="248"/>
        <end position="537"/>
    </location>
</feature>
<feature type="active site" evidence="8">
    <location>
        <position position="298"/>
    </location>
</feature>
<keyword evidence="5 11" id="KW-1133">Transmembrane helix</keyword>
<feature type="binding site" evidence="10">
    <location>
        <position position="256"/>
    </location>
    <ligand>
        <name>Mn(2+)</name>
        <dbReference type="ChEBI" id="CHEBI:29035"/>
    </ligand>
</feature>
<dbReference type="Proteomes" id="UP000322997">
    <property type="component" value="Unassembled WGS sequence"/>
</dbReference>
<comment type="similarity">
    <text evidence="2 7">Belongs to the LTA synthase family.</text>
</comment>
<dbReference type="GO" id="GO:0005886">
    <property type="term" value="C:plasma membrane"/>
    <property type="evidence" value="ECO:0007669"/>
    <property type="project" value="UniProtKB-SubCell"/>
</dbReference>
<feature type="transmembrane region" description="Helical" evidence="11">
    <location>
        <begin position="124"/>
        <end position="143"/>
    </location>
</feature>
<evidence type="ECO:0000313" key="14">
    <source>
        <dbReference type="Proteomes" id="UP000322997"/>
    </source>
</evidence>
<evidence type="ECO:0000256" key="6">
    <source>
        <dbReference type="ARBA" id="ARBA00023136"/>
    </source>
</evidence>
<evidence type="ECO:0000256" key="9">
    <source>
        <dbReference type="PIRSR" id="PIRSR005091-2"/>
    </source>
</evidence>
<protein>
    <submittedName>
        <fullName evidence="13">LTA synthase family protein</fullName>
    </submittedName>
</protein>
<keyword evidence="4 11" id="KW-0812">Transmembrane</keyword>
<keyword evidence="9" id="KW-0479">Metal-binding</keyword>
<evidence type="ECO:0000256" key="7">
    <source>
        <dbReference type="PIRNR" id="PIRNR005091"/>
    </source>
</evidence>
<comment type="subcellular location">
    <subcellularLocation>
        <location evidence="1">Cell membrane</location>
        <topology evidence="1">Multi-pass membrane protein</topology>
    </subcellularLocation>
</comment>
<dbReference type="InterPro" id="IPR000917">
    <property type="entry name" value="Sulfatase_N"/>
</dbReference>
<evidence type="ECO:0000259" key="12">
    <source>
        <dbReference type="Pfam" id="PF00884"/>
    </source>
</evidence>
<evidence type="ECO:0000256" key="1">
    <source>
        <dbReference type="ARBA" id="ARBA00004651"/>
    </source>
</evidence>
<dbReference type="Gene3D" id="3.30.1120.170">
    <property type="match status" value="1"/>
</dbReference>
<evidence type="ECO:0000256" key="11">
    <source>
        <dbReference type="SAM" id="Phobius"/>
    </source>
</evidence>
<feature type="binding site" evidence="10">
    <location>
        <position position="474"/>
    </location>
    <ligand>
        <name>Mn(2+)</name>
        <dbReference type="ChEBI" id="CHEBI:29035"/>
    </ligand>
</feature>
<name>A0A5D4RTJ2_9BACI</name>
<dbReference type="PANTHER" id="PTHR47371:SF1">
    <property type="entry name" value="LIPOTEICHOIC ACID SYNTHASE-LIKE YQGS"/>
    <property type="match status" value="1"/>
</dbReference>
<feature type="transmembrane region" description="Helical" evidence="11">
    <location>
        <begin position="75"/>
        <end position="95"/>
    </location>
</feature>
<dbReference type="RefSeq" id="WP_148985315.1">
    <property type="nucleotide sequence ID" value="NZ_CP128801.1"/>
</dbReference>
<comment type="caution">
    <text evidence="13">The sequence shown here is derived from an EMBL/GenBank/DDBJ whole genome shotgun (WGS) entry which is preliminary data.</text>
</comment>
<feature type="transmembrane region" description="Helical" evidence="11">
    <location>
        <begin position="47"/>
        <end position="68"/>
    </location>
</feature>
<accession>A0A5D4RTJ2</accession>
<evidence type="ECO:0000256" key="8">
    <source>
        <dbReference type="PIRSR" id="PIRSR005091-1"/>
    </source>
</evidence>
<feature type="binding site" evidence="10">
    <location>
        <position position="473"/>
    </location>
    <ligand>
        <name>Mn(2+)</name>
        <dbReference type="ChEBI" id="CHEBI:29035"/>
    </ligand>
</feature>
<evidence type="ECO:0000256" key="4">
    <source>
        <dbReference type="ARBA" id="ARBA00022692"/>
    </source>
</evidence>
<dbReference type="InterPro" id="IPR050448">
    <property type="entry name" value="OpgB/LTA_synthase_biosynth"/>
</dbReference>
<dbReference type="Gene3D" id="3.40.720.10">
    <property type="entry name" value="Alkaline Phosphatase, subunit A"/>
    <property type="match status" value="1"/>
</dbReference>
<dbReference type="PANTHER" id="PTHR47371">
    <property type="entry name" value="LIPOTEICHOIC ACID SYNTHASE"/>
    <property type="match status" value="1"/>
</dbReference>
<dbReference type="EMBL" id="VTEQ01000003">
    <property type="protein sequence ID" value="TYS53721.1"/>
    <property type="molecule type" value="Genomic_DNA"/>
</dbReference>
<sequence>MGDRKSTINDWKFTFIPVLIPGFALWIKTVIVLFVGFSLHIDNLHDALLVLINPIASILLLLGVSFYFTKKISRITIFIVMIIASGILYGDLLYYRFYSDYVTVPILFQFKNVGGIGPSTFELISGWDILFFLDLIVVGVYLWKTRAMRVDVQRKQKAGYILGSVLVLLVTIGIGLLKSPYMFAESYDREQMVKAIGPYNYHLYDIGIAAGKPFSRTLATKADTKETIRYIDSTDKEESDLFGIAKGKNLVLVSMESTQNFVIGQKVNGKEITPFLNSLIEDSFYFSQIYDQTAQGKTSDSEFMVDNGLYPLASGSTFVQRPENTYRALSHLLDEQEDYYTAVFHGNDKTFWNRDKMYEALGYDRFYSKEEYEVTDDNSVNYGIKDIPFFQQSMDYVEDLPQPFYARFLMLTNHFPFLLDEEDQFIEEADTSEGVVNRYVTTVRYEDEAIKNLIEDFKKKGLYDDTVFVFYGDHYGISEKYETGAFELLGMEDTVINHMKLQQVPLIIHVPGEEGRTIDTLGGEIDIRPTILHLMGIESQSNLSFGHNLFTRVENHPVIFRNGDFITEKFLYKNNVCYNRKSEESENTSKCDPYKEIVRKELGLSDDIIYGDLLRFIKAE</sequence>
<feature type="transmembrane region" description="Helical" evidence="11">
    <location>
        <begin position="12"/>
        <end position="41"/>
    </location>
</feature>
<dbReference type="Pfam" id="PF00884">
    <property type="entry name" value="Sulfatase"/>
    <property type="match status" value="1"/>
</dbReference>
<organism evidence="13 14">
    <name type="scientific">Rossellomorea marisflavi</name>
    <dbReference type="NCBI Taxonomy" id="189381"/>
    <lineage>
        <taxon>Bacteria</taxon>
        <taxon>Bacillati</taxon>
        <taxon>Bacillota</taxon>
        <taxon>Bacilli</taxon>
        <taxon>Bacillales</taxon>
        <taxon>Bacillaceae</taxon>
        <taxon>Rossellomorea</taxon>
    </lineage>
</organism>
<dbReference type="SUPFAM" id="SSF53649">
    <property type="entry name" value="Alkaline phosphatase-like"/>
    <property type="match status" value="1"/>
</dbReference>
<keyword evidence="9" id="KW-0464">Manganese</keyword>
<dbReference type="PIRSF" id="PIRSF005091">
    <property type="entry name" value="Mmb_sulf_HI1246"/>
    <property type="match status" value="1"/>
</dbReference>
<feature type="binding site" evidence="9">
    <location>
        <position position="414"/>
    </location>
    <ligand>
        <name>substrate</name>
    </ligand>
</feature>
<proteinExistence type="inferred from homology"/>
<keyword evidence="6 7" id="KW-0472">Membrane</keyword>
<reference evidence="13 14" key="1">
    <citation type="submission" date="2019-08" db="EMBL/GenBank/DDBJ databases">
        <title>Bacillus genomes from the desert of Cuatro Cienegas, Coahuila.</title>
        <authorList>
            <person name="Olmedo-Alvarez G."/>
        </authorList>
    </citation>
    <scope>NUCLEOTIDE SEQUENCE [LARGE SCALE GENOMIC DNA]</scope>
    <source>
        <strain evidence="13 14">CH108_3D</strain>
    </source>
</reference>
<evidence type="ECO:0000313" key="13">
    <source>
        <dbReference type="EMBL" id="TYS53721.1"/>
    </source>
</evidence>
<evidence type="ECO:0000256" key="2">
    <source>
        <dbReference type="ARBA" id="ARBA00009983"/>
    </source>
</evidence>
<dbReference type="GO" id="GO:0046872">
    <property type="term" value="F:metal ion binding"/>
    <property type="evidence" value="ECO:0007669"/>
    <property type="project" value="UniProtKB-KW"/>
</dbReference>